<dbReference type="GO" id="GO:0008270">
    <property type="term" value="F:zinc ion binding"/>
    <property type="evidence" value="ECO:0007669"/>
    <property type="project" value="UniProtKB-KW"/>
</dbReference>
<dbReference type="Gene3D" id="3.30.40.10">
    <property type="entry name" value="Zinc/RING finger domain, C3HC4 (zinc finger)"/>
    <property type="match status" value="2"/>
</dbReference>
<keyword evidence="2 4" id="KW-0863">Zinc-finger</keyword>
<reference evidence="6 7" key="1">
    <citation type="submission" date="2023-03" db="EMBL/GenBank/DDBJ databases">
        <title>Genome insight into feeding habits of ladybird beetles.</title>
        <authorList>
            <person name="Li H.-S."/>
            <person name="Huang Y.-H."/>
            <person name="Pang H."/>
        </authorList>
    </citation>
    <scope>NUCLEOTIDE SEQUENCE [LARGE SCALE GENOMIC DNA]</scope>
    <source>
        <strain evidence="6">SYSU_2023b</strain>
        <tissue evidence="6">Whole body</tissue>
    </source>
</reference>
<dbReference type="GO" id="GO:0043161">
    <property type="term" value="P:proteasome-mediated ubiquitin-dependent protein catabolic process"/>
    <property type="evidence" value="ECO:0007669"/>
    <property type="project" value="TreeGrafter"/>
</dbReference>
<comment type="caution">
    <text evidence="6">The sequence shown here is derived from an EMBL/GenBank/DDBJ whole genome shotgun (WGS) entry which is preliminary data.</text>
</comment>
<dbReference type="EMBL" id="JARQZJ010000040">
    <property type="protein sequence ID" value="KAK9877183.1"/>
    <property type="molecule type" value="Genomic_DNA"/>
</dbReference>
<dbReference type="GO" id="GO:0061630">
    <property type="term" value="F:ubiquitin protein ligase activity"/>
    <property type="evidence" value="ECO:0007669"/>
    <property type="project" value="TreeGrafter"/>
</dbReference>
<feature type="domain" description="SIAH-type" evidence="5">
    <location>
        <begin position="73"/>
        <end position="145"/>
    </location>
</feature>
<gene>
    <name evidence="6" type="ORF">WA026_016932</name>
</gene>
<dbReference type="GO" id="GO:0005737">
    <property type="term" value="C:cytoplasm"/>
    <property type="evidence" value="ECO:0007669"/>
    <property type="project" value="TreeGrafter"/>
</dbReference>
<proteinExistence type="predicted"/>
<evidence type="ECO:0000256" key="4">
    <source>
        <dbReference type="PROSITE-ProRule" id="PRU00455"/>
    </source>
</evidence>
<dbReference type="InterPro" id="IPR013010">
    <property type="entry name" value="Znf_SIAH"/>
</dbReference>
<dbReference type="Proteomes" id="UP001431783">
    <property type="component" value="Unassembled WGS sequence"/>
</dbReference>
<protein>
    <recommendedName>
        <fullName evidence="5">SIAH-type domain-containing protein</fullName>
    </recommendedName>
</protein>
<dbReference type="PROSITE" id="PS51081">
    <property type="entry name" value="ZF_SIAH"/>
    <property type="match status" value="2"/>
</dbReference>
<dbReference type="Pfam" id="PF21361">
    <property type="entry name" value="Sina_ZnF"/>
    <property type="match status" value="2"/>
</dbReference>
<dbReference type="InterPro" id="IPR013083">
    <property type="entry name" value="Znf_RING/FYVE/PHD"/>
</dbReference>
<dbReference type="PANTHER" id="PTHR45877:SF2">
    <property type="entry name" value="E3 UBIQUITIN-PROTEIN LIGASE SINA-RELATED"/>
    <property type="match status" value="1"/>
</dbReference>
<dbReference type="GO" id="GO:0031624">
    <property type="term" value="F:ubiquitin conjugating enzyme binding"/>
    <property type="evidence" value="ECO:0007669"/>
    <property type="project" value="TreeGrafter"/>
</dbReference>
<evidence type="ECO:0000256" key="3">
    <source>
        <dbReference type="ARBA" id="ARBA00022833"/>
    </source>
</evidence>
<organism evidence="6 7">
    <name type="scientific">Henosepilachna vigintioctopunctata</name>
    <dbReference type="NCBI Taxonomy" id="420089"/>
    <lineage>
        <taxon>Eukaryota</taxon>
        <taxon>Metazoa</taxon>
        <taxon>Ecdysozoa</taxon>
        <taxon>Arthropoda</taxon>
        <taxon>Hexapoda</taxon>
        <taxon>Insecta</taxon>
        <taxon>Pterygota</taxon>
        <taxon>Neoptera</taxon>
        <taxon>Endopterygota</taxon>
        <taxon>Coleoptera</taxon>
        <taxon>Polyphaga</taxon>
        <taxon>Cucujiformia</taxon>
        <taxon>Coccinelloidea</taxon>
        <taxon>Coccinellidae</taxon>
        <taxon>Epilachninae</taxon>
        <taxon>Epilachnini</taxon>
        <taxon>Henosepilachna</taxon>
    </lineage>
</organism>
<evidence type="ECO:0000313" key="6">
    <source>
        <dbReference type="EMBL" id="KAK9877183.1"/>
    </source>
</evidence>
<name>A0AAW1U7Z9_9CUCU</name>
<dbReference type="SUPFAM" id="SSF49599">
    <property type="entry name" value="TRAF domain-like"/>
    <property type="match status" value="2"/>
</dbReference>
<keyword evidence="3" id="KW-0862">Zinc</keyword>
<keyword evidence="7" id="KW-1185">Reference proteome</keyword>
<evidence type="ECO:0000313" key="7">
    <source>
        <dbReference type="Proteomes" id="UP001431783"/>
    </source>
</evidence>
<evidence type="ECO:0000256" key="1">
    <source>
        <dbReference type="ARBA" id="ARBA00022723"/>
    </source>
</evidence>
<dbReference type="InterPro" id="IPR004162">
    <property type="entry name" value="SINA-like_animal"/>
</dbReference>
<evidence type="ECO:0000256" key="2">
    <source>
        <dbReference type="ARBA" id="ARBA00022771"/>
    </source>
</evidence>
<feature type="domain" description="SIAH-type" evidence="5">
    <location>
        <begin position="352"/>
        <end position="409"/>
    </location>
</feature>
<dbReference type="PANTHER" id="PTHR45877">
    <property type="entry name" value="E3 UBIQUITIN-PROTEIN LIGASE SIAH2"/>
    <property type="match status" value="1"/>
</dbReference>
<dbReference type="AlphaFoldDB" id="A0AAW1U7Z9"/>
<evidence type="ECO:0000259" key="5">
    <source>
        <dbReference type="PROSITE" id="PS51081"/>
    </source>
</evidence>
<keyword evidence="1" id="KW-0479">Metal-binding</keyword>
<sequence>MENTSTLLILNPDDENKEYRCDVCYKYLSISPILFSDRIGSVCGRCYNDEDLDLLSTETIFHIQKAYENIANYIIFPCIYHNNGCNKQLRWCEVRDHEEMCDYKNIICPLSYPTFNAQYECDPTDICEWKGINKDLIQHIRNSHSNCVSNSNELAILSLDEDMRNDECNKILFFEVDGIFAIAVLYYFKNFECYYCNVLIDSSFKDCELFYYDLEILDITNKRCLILPGNKVDSLLGRNLTIKKKIGLELDIEMIKQFLKKSDIMTLSFKVMKVFKDKTEYLIKEASHESDKETLIPDVNCPCGGYLFFPVNICKNGHNCCEVCKFTNGFCQKCKTGFMKKTNSTLGNITTLTKYSCKNKPKGCTYTFEYDDLFKHENNCNLTTKNCVLKCNWKGTNQEMVKHMREKHCILQLKKENTFDQQVQSKSYPILFDNKIFILTIEYKFECPLFISMQCLGLEKWDYEFEFRILSSSTSINLLSTHICQPLTFEFPDSCARPRQIEYPFSFLCQFLTEFDKLKFKVNISKIQH</sequence>
<accession>A0AAW1U7Z9</accession>